<sequence length="33" mass="3715">MGNDVQYRYIPSVVPNKKFLMLQNSSTIIAAES</sequence>
<dbReference type="EMBL" id="GGEC01040680">
    <property type="protein sequence ID" value="MBX21164.1"/>
    <property type="molecule type" value="Transcribed_RNA"/>
</dbReference>
<evidence type="ECO:0000313" key="1">
    <source>
        <dbReference type="EMBL" id="MBX21164.1"/>
    </source>
</evidence>
<accession>A0A2P2LT66</accession>
<dbReference type="AlphaFoldDB" id="A0A2P2LT66"/>
<name>A0A2P2LT66_RHIMU</name>
<reference evidence="1" key="1">
    <citation type="submission" date="2018-02" db="EMBL/GenBank/DDBJ databases">
        <title>Rhizophora mucronata_Transcriptome.</title>
        <authorList>
            <person name="Meera S.P."/>
            <person name="Sreeshan A."/>
            <person name="Augustine A."/>
        </authorList>
    </citation>
    <scope>NUCLEOTIDE SEQUENCE</scope>
    <source>
        <tissue evidence="1">Leaf</tissue>
    </source>
</reference>
<organism evidence="1">
    <name type="scientific">Rhizophora mucronata</name>
    <name type="common">Asiatic mangrove</name>
    <dbReference type="NCBI Taxonomy" id="61149"/>
    <lineage>
        <taxon>Eukaryota</taxon>
        <taxon>Viridiplantae</taxon>
        <taxon>Streptophyta</taxon>
        <taxon>Embryophyta</taxon>
        <taxon>Tracheophyta</taxon>
        <taxon>Spermatophyta</taxon>
        <taxon>Magnoliopsida</taxon>
        <taxon>eudicotyledons</taxon>
        <taxon>Gunneridae</taxon>
        <taxon>Pentapetalae</taxon>
        <taxon>rosids</taxon>
        <taxon>fabids</taxon>
        <taxon>Malpighiales</taxon>
        <taxon>Rhizophoraceae</taxon>
        <taxon>Rhizophora</taxon>
    </lineage>
</organism>
<protein>
    <submittedName>
        <fullName evidence="1">Uncharacterized protein MANES_10G139100</fullName>
    </submittedName>
</protein>
<proteinExistence type="predicted"/>